<name>A0A1V6R0J9_9EURO</name>
<keyword evidence="2" id="KW-1185">Reference proteome</keyword>
<sequence length="19" mass="2104">MTCQQLSYVPEPAPTLPTK</sequence>
<protein>
    <submittedName>
        <fullName evidence="1">Uncharacterized protein</fullName>
    </submittedName>
</protein>
<dbReference type="AlphaFoldDB" id="A0A1V6R0J9"/>
<gene>
    <name evidence="1" type="ORF">PENVUL_c122G04935</name>
</gene>
<dbReference type="EMBL" id="MDYP01000121">
    <property type="protein sequence ID" value="OQD94983.1"/>
    <property type="molecule type" value="Genomic_DNA"/>
</dbReference>
<reference evidence="2" key="1">
    <citation type="journal article" date="2017" name="Nat. Microbiol.">
        <title>Global analysis of biosynthetic gene clusters reveals vast potential of secondary metabolite production in Penicillium species.</title>
        <authorList>
            <person name="Nielsen J.C."/>
            <person name="Grijseels S."/>
            <person name="Prigent S."/>
            <person name="Ji B."/>
            <person name="Dainat J."/>
            <person name="Nielsen K.F."/>
            <person name="Frisvad J.C."/>
            <person name="Workman M."/>
            <person name="Nielsen J."/>
        </authorList>
    </citation>
    <scope>NUCLEOTIDE SEQUENCE [LARGE SCALE GENOMIC DNA]</scope>
    <source>
        <strain evidence="2">IBT 29486</strain>
    </source>
</reference>
<organism evidence="1 2">
    <name type="scientific">Penicillium vulpinum</name>
    <dbReference type="NCBI Taxonomy" id="29845"/>
    <lineage>
        <taxon>Eukaryota</taxon>
        <taxon>Fungi</taxon>
        <taxon>Dikarya</taxon>
        <taxon>Ascomycota</taxon>
        <taxon>Pezizomycotina</taxon>
        <taxon>Eurotiomycetes</taxon>
        <taxon>Eurotiomycetidae</taxon>
        <taxon>Eurotiales</taxon>
        <taxon>Aspergillaceae</taxon>
        <taxon>Penicillium</taxon>
    </lineage>
</organism>
<dbReference type="Proteomes" id="UP000191518">
    <property type="component" value="Unassembled WGS sequence"/>
</dbReference>
<evidence type="ECO:0000313" key="1">
    <source>
        <dbReference type="EMBL" id="OQD94983.1"/>
    </source>
</evidence>
<accession>A0A1V6R0J9</accession>
<evidence type="ECO:0000313" key="2">
    <source>
        <dbReference type="Proteomes" id="UP000191518"/>
    </source>
</evidence>
<comment type="caution">
    <text evidence="1">The sequence shown here is derived from an EMBL/GenBank/DDBJ whole genome shotgun (WGS) entry which is preliminary data.</text>
</comment>
<proteinExistence type="predicted"/>